<sequence>MINELRITTVGLGDIHKKSRESAKHPNGLKFAFQPGQEEIKGALALLKQQGRKIDKFISVPLFMISAEGKGYISIKRGPNQDEIIPLYFSKKDAQNLLKQVKKKYPKAKLEVGDIDGVLNVLYKRNDSWLSQVFLVPSSDSLQFFSQMQKTKDSNHKLLKPKG</sequence>
<dbReference type="InterPro" id="IPR007378">
    <property type="entry name" value="Tic22-like"/>
</dbReference>
<dbReference type="STRING" id="1165094.RINTHH_10270"/>
<reference evidence="1 2" key="1">
    <citation type="submission" date="2012-05" db="EMBL/GenBank/DDBJ databases">
        <authorList>
            <person name="Hilton J."/>
        </authorList>
    </citation>
    <scope>NUCLEOTIDE SEQUENCE [LARGE SCALE GENOMIC DNA]</scope>
    <source>
        <strain evidence="1 2">HH01</strain>
    </source>
</reference>
<dbReference type="EMBL" id="CAIY01000038">
    <property type="protein sequence ID" value="CCH67182.1"/>
    <property type="molecule type" value="Genomic_DNA"/>
</dbReference>
<gene>
    <name evidence="1" type="ORF">RINTHH_10270</name>
</gene>
<evidence type="ECO:0000313" key="1">
    <source>
        <dbReference type="EMBL" id="CCH67182.1"/>
    </source>
</evidence>
<organism evidence="1 2">
    <name type="scientific">Richelia intracellularis HH01</name>
    <dbReference type="NCBI Taxonomy" id="1165094"/>
    <lineage>
        <taxon>Bacteria</taxon>
        <taxon>Bacillati</taxon>
        <taxon>Cyanobacteriota</taxon>
        <taxon>Cyanophyceae</taxon>
        <taxon>Nostocales</taxon>
        <taxon>Nostocaceae</taxon>
        <taxon>Richelia</taxon>
    </lineage>
</organism>
<dbReference type="PANTHER" id="PTHR33926:SF4">
    <property type="entry name" value="PROTEIN TIC 22, CHLOROPLASTIC"/>
    <property type="match status" value="1"/>
</dbReference>
<keyword evidence="2" id="KW-1185">Reference proteome</keyword>
<protein>
    <submittedName>
        <fullName evidence="1">Uncharacterized protein</fullName>
    </submittedName>
</protein>
<dbReference type="Gene3D" id="3.40.1350.100">
    <property type="match status" value="1"/>
</dbReference>
<dbReference type="Proteomes" id="UP000053051">
    <property type="component" value="Unassembled WGS sequence"/>
</dbReference>
<evidence type="ECO:0000313" key="2">
    <source>
        <dbReference type="Proteomes" id="UP000053051"/>
    </source>
</evidence>
<name>M1WZ10_9NOST</name>
<dbReference type="OrthoDB" id="509198at2"/>
<dbReference type="Pfam" id="PF04278">
    <property type="entry name" value="Tic22"/>
    <property type="match status" value="1"/>
</dbReference>
<dbReference type="AlphaFoldDB" id="M1WZ10"/>
<reference evidence="2" key="2">
    <citation type="submission" date="2016-01" db="EMBL/GenBank/DDBJ databases">
        <title>Diatom-associated endosymboitic cyanobacterium lacks core nitrogen metabolism enzymes.</title>
        <authorList>
            <person name="Hilton J.A."/>
            <person name="Foster R.A."/>
            <person name="Tripp H.J."/>
            <person name="Carter B.J."/>
            <person name="Zehr J.P."/>
            <person name="Villareal T.A."/>
        </authorList>
    </citation>
    <scope>NUCLEOTIDE SEQUENCE [LARGE SCALE GENOMIC DNA]</scope>
    <source>
        <strain evidence="2">HH01</strain>
    </source>
</reference>
<proteinExistence type="predicted"/>
<dbReference type="PANTHER" id="PTHR33926">
    <property type="entry name" value="PROTEIN TIC 22, CHLOROPLASTIC"/>
    <property type="match status" value="1"/>
</dbReference>
<dbReference type="RefSeq" id="WP_008233416.1">
    <property type="nucleotide sequence ID" value="NZ_CAIY01000038.1"/>
</dbReference>
<accession>M1WZ10</accession>
<comment type="caution">
    <text evidence="1">The sequence shown here is derived from an EMBL/GenBank/DDBJ whole genome shotgun (WGS) entry which is preliminary data.</text>
</comment>
<dbReference type="GO" id="GO:0015031">
    <property type="term" value="P:protein transport"/>
    <property type="evidence" value="ECO:0007669"/>
    <property type="project" value="InterPro"/>
</dbReference>